<dbReference type="Proteomes" id="UP001472677">
    <property type="component" value="Unassembled WGS sequence"/>
</dbReference>
<proteinExistence type="predicted"/>
<dbReference type="EMBL" id="JBBPBM010000146">
    <property type="protein sequence ID" value="KAK8504049.1"/>
    <property type="molecule type" value="Genomic_DNA"/>
</dbReference>
<evidence type="ECO:0000313" key="3">
    <source>
        <dbReference type="Proteomes" id="UP001472677"/>
    </source>
</evidence>
<protein>
    <submittedName>
        <fullName evidence="2">Uncharacterized protein</fullName>
    </submittedName>
</protein>
<accession>A0ABR2BA98</accession>
<keyword evidence="3" id="KW-1185">Reference proteome</keyword>
<feature type="region of interest" description="Disordered" evidence="1">
    <location>
        <begin position="90"/>
        <end position="115"/>
    </location>
</feature>
<evidence type="ECO:0000256" key="1">
    <source>
        <dbReference type="SAM" id="MobiDB-lite"/>
    </source>
</evidence>
<organism evidence="2 3">
    <name type="scientific">Hibiscus sabdariffa</name>
    <name type="common">roselle</name>
    <dbReference type="NCBI Taxonomy" id="183260"/>
    <lineage>
        <taxon>Eukaryota</taxon>
        <taxon>Viridiplantae</taxon>
        <taxon>Streptophyta</taxon>
        <taxon>Embryophyta</taxon>
        <taxon>Tracheophyta</taxon>
        <taxon>Spermatophyta</taxon>
        <taxon>Magnoliopsida</taxon>
        <taxon>eudicotyledons</taxon>
        <taxon>Gunneridae</taxon>
        <taxon>Pentapetalae</taxon>
        <taxon>rosids</taxon>
        <taxon>malvids</taxon>
        <taxon>Malvales</taxon>
        <taxon>Malvaceae</taxon>
        <taxon>Malvoideae</taxon>
        <taxon>Hibiscus</taxon>
    </lineage>
</organism>
<name>A0ABR2BA98_9ROSI</name>
<sequence length="190" mass="21068">MAEEVAGLMENLKFVEEELIDVSNVREEMLETVEGSKKWVVGKLISPSIVYSGKLTDFQGSFQFGDWLKVDLSKGKMNLRRKQGFVYSNKEQGKQSKAGSGEQTMDSQDDEGRMLGQVDKGKVIGTTSSRLRPVKRTLKGKNDVCNLIVSKKSKMTSNVVGDEDEISESTSPIKIFAPMVEAGSQPRREP</sequence>
<comment type="caution">
    <text evidence="2">The sequence shown here is derived from an EMBL/GenBank/DDBJ whole genome shotgun (WGS) entry which is preliminary data.</text>
</comment>
<evidence type="ECO:0000313" key="2">
    <source>
        <dbReference type="EMBL" id="KAK8504049.1"/>
    </source>
</evidence>
<gene>
    <name evidence="2" type="ORF">V6N12_033265</name>
</gene>
<reference evidence="2 3" key="1">
    <citation type="journal article" date="2024" name="G3 (Bethesda)">
        <title>Genome assembly of Hibiscus sabdariffa L. provides insights into metabolisms of medicinal natural products.</title>
        <authorList>
            <person name="Kim T."/>
        </authorList>
    </citation>
    <scope>NUCLEOTIDE SEQUENCE [LARGE SCALE GENOMIC DNA]</scope>
    <source>
        <strain evidence="2">TK-2024</strain>
        <tissue evidence="2">Old leaves</tissue>
    </source>
</reference>
<feature type="compositionally biased region" description="Polar residues" evidence="1">
    <location>
        <begin position="95"/>
        <end position="106"/>
    </location>
</feature>